<gene>
    <name evidence="1" type="ORF">GCM10009854_15490</name>
</gene>
<evidence type="ECO:0000313" key="2">
    <source>
        <dbReference type="Proteomes" id="UP001501218"/>
    </source>
</evidence>
<dbReference type="Proteomes" id="UP001501218">
    <property type="component" value="Unassembled WGS sequence"/>
</dbReference>
<name>A0ABP5SZH9_9PSEU</name>
<reference evidence="2" key="1">
    <citation type="journal article" date="2019" name="Int. J. Syst. Evol. Microbiol.">
        <title>The Global Catalogue of Microorganisms (GCM) 10K type strain sequencing project: providing services to taxonomists for standard genome sequencing and annotation.</title>
        <authorList>
            <consortium name="The Broad Institute Genomics Platform"/>
            <consortium name="The Broad Institute Genome Sequencing Center for Infectious Disease"/>
            <person name="Wu L."/>
            <person name="Ma J."/>
        </authorList>
    </citation>
    <scope>NUCLEOTIDE SEQUENCE [LARGE SCALE GENOMIC DNA]</scope>
    <source>
        <strain evidence="2">JCM 16221</strain>
    </source>
</reference>
<accession>A0ABP5SZH9</accession>
<comment type="caution">
    <text evidence="1">The sequence shown here is derived from an EMBL/GenBank/DDBJ whole genome shotgun (WGS) entry which is preliminary data.</text>
</comment>
<dbReference type="RefSeq" id="WP_425564611.1">
    <property type="nucleotide sequence ID" value="NZ_BAAARA010000004.1"/>
</dbReference>
<protein>
    <submittedName>
        <fullName evidence="1">Uncharacterized protein</fullName>
    </submittedName>
</protein>
<organism evidence="1 2">
    <name type="scientific">Saccharopolyspora halophila</name>
    <dbReference type="NCBI Taxonomy" id="405551"/>
    <lineage>
        <taxon>Bacteria</taxon>
        <taxon>Bacillati</taxon>
        <taxon>Actinomycetota</taxon>
        <taxon>Actinomycetes</taxon>
        <taxon>Pseudonocardiales</taxon>
        <taxon>Pseudonocardiaceae</taxon>
        <taxon>Saccharopolyspora</taxon>
    </lineage>
</organism>
<keyword evidence="2" id="KW-1185">Reference proteome</keyword>
<sequence>MKAVRAMLASLGLGGQRPGKSLISADDPTLEVVVTSYDETEAASAALDRSSGWRPDEPAVLRHHLALPCDVIDTVRPLLAQDDWELRSAEPGSATAPGDSGAFVAVRVQQLDALHCSQESSRMASLAQRHGGRALGWDALQPGFS</sequence>
<evidence type="ECO:0000313" key="1">
    <source>
        <dbReference type="EMBL" id="GAA2339987.1"/>
    </source>
</evidence>
<proteinExistence type="predicted"/>
<dbReference type="EMBL" id="BAAARA010000004">
    <property type="protein sequence ID" value="GAA2339987.1"/>
    <property type="molecule type" value="Genomic_DNA"/>
</dbReference>